<organism evidence="2 4">
    <name type="scientific">Mikania micrantha</name>
    <name type="common">bitter vine</name>
    <dbReference type="NCBI Taxonomy" id="192012"/>
    <lineage>
        <taxon>Eukaryota</taxon>
        <taxon>Viridiplantae</taxon>
        <taxon>Streptophyta</taxon>
        <taxon>Embryophyta</taxon>
        <taxon>Tracheophyta</taxon>
        <taxon>Spermatophyta</taxon>
        <taxon>Magnoliopsida</taxon>
        <taxon>eudicotyledons</taxon>
        <taxon>Gunneridae</taxon>
        <taxon>Pentapetalae</taxon>
        <taxon>asterids</taxon>
        <taxon>campanulids</taxon>
        <taxon>Asterales</taxon>
        <taxon>Asteraceae</taxon>
        <taxon>Asteroideae</taxon>
        <taxon>Heliantheae alliance</taxon>
        <taxon>Eupatorieae</taxon>
        <taxon>Mikania</taxon>
    </lineage>
</organism>
<keyword evidence="4" id="KW-1185">Reference proteome</keyword>
<dbReference type="EMBL" id="SZYD01000019">
    <property type="protein sequence ID" value="KAD2393356.1"/>
    <property type="molecule type" value="Genomic_DNA"/>
</dbReference>
<evidence type="ECO:0000313" key="4">
    <source>
        <dbReference type="Proteomes" id="UP000326396"/>
    </source>
</evidence>
<evidence type="ECO:0000256" key="1">
    <source>
        <dbReference type="SAM" id="MobiDB-lite"/>
    </source>
</evidence>
<dbReference type="Proteomes" id="UP000326396">
    <property type="component" value="Linkage Group LG9"/>
</dbReference>
<dbReference type="EMBL" id="SZYD01000019">
    <property type="protein sequence ID" value="KAD2393355.1"/>
    <property type="molecule type" value="Genomic_DNA"/>
</dbReference>
<accession>A0A5N6LMF6</accession>
<sequence>MTTTTSDYLMIVVRVTAEWAKKMKNVAAEMAANDFTYSDVDELLVIKQVLGNKRGHIPGVGRVVRNKDPTLSSYADHPITHWQQQLQEQQLHQQELQQQHQQELQEQLQQQQRRHEEEMRNMKEEIKKQMEEIRREFSRRD</sequence>
<evidence type="ECO:0000313" key="3">
    <source>
        <dbReference type="EMBL" id="KAD2393356.1"/>
    </source>
</evidence>
<proteinExistence type="predicted"/>
<evidence type="ECO:0000313" key="2">
    <source>
        <dbReference type="EMBL" id="KAD2393355.1"/>
    </source>
</evidence>
<name>A0A5N6LMF6_9ASTR</name>
<feature type="compositionally biased region" description="Low complexity" evidence="1">
    <location>
        <begin position="85"/>
        <end position="111"/>
    </location>
</feature>
<dbReference type="AlphaFoldDB" id="A0A5N6LMF6"/>
<protein>
    <submittedName>
        <fullName evidence="2">Uncharacterized protein</fullName>
    </submittedName>
</protein>
<feature type="region of interest" description="Disordered" evidence="1">
    <location>
        <begin position="85"/>
        <end position="141"/>
    </location>
</feature>
<feature type="compositionally biased region" description="Basic and acidic residues" evidence="1">
    <location>
        <begin position="113"/>
        <end position="141"/>
    </location>
</feature>
<reference evidence="2 4" key="1">
    <citation type="submission" date="2019-05" db="EMBL/GenBank/DDBJ databases">
        <title>Mikania micrantha, genome provides insights into the molecular mechanism of rapid growth.</title>
        <authorList>
            <person name="Liu B."/>
        </authorList>
    </citation>
    <scope>NUCLEOTIDE SEQUENCE [LARGE SCALE GENOMIC DNA]</scope>
    <source>
        <strain evidence="2">NLD-2019</strain>
        <tissue evidence="2">Leaf</tissue>
    </source>
</reference>
<comment type="caution">
    <text evidence="2">The sequence shown here is derived from an EMBL/GenBank/DDBJ whole genome shotgun (WGS) entry which is preliminary data.</text>
</comment>
<gene>
    <name evidence="2" type="ORF">E3N88_40332</name>
    <name evidence="3" type="ORF">E3N88_40333</name>
</gene>